<accession>A0A183B9B7</accession>
<name>A0A183B9B7_9TREM</name>
<dbReference type="Proteomes" id="UP000272942">
    <property type="component" value="Unassembled WGS sequence"/>
</dbReference>
<dbReference type="WBParaSite" id="ECPE_0001584201-mRNA-1">
    <property type="protein sequence ID" value="ECPE_0001584201-mRNA-1"/>
    <property type="gene ID" value="ECPE_0001584201"/>
</dbReference>
<sequence>MQDACWTQKSDKKPGGVKIDEKLKMRTTVNLTRLDIEEAPHIFSLKKDKNLRFAPLVASTPDASFADITTDDPTIVGILNRKLLSPMKPLHAPVKVVKGPIKLPTIRPIAAVNRILGNPPPKAITSAHTSKQPKSYSSKTKNLRIILSAPKPERLASVVRLLLKRTPTQDCKKNKTHQTPLLFPVDRSHPPDRVKPLKTGKSILSVRNMNTKKMAALDLLKYIVCRW</sequence>
<dbReference type="EMBL" id="UZAN01061799">
    <property type="protein sequence ID" value="VDP93077.1"/>
    <property type="molecule type" value="Genomic_DNA"/>
</dbReference>
<evidence type="ECO:0000313" key="2">
    <source>
        <dbReference type="Proteomes" id="UP000272942"/>
    </source>
</evidence>
<keyword evidence="2" id="KW-1185">Reference proteome</keyword>
<gene>
    <name evidence="1" type="ORF">ECPE_LOCUS15805</name>
</gene>
<organism evidence="3">
    <name type="scientific">Echinostoma caproni</name>
    <dbReference type="NCBI Taxonomy" id="27848"/>
    <lineage>
        <taxon>Eukaryota</taxon>
        <taxon>Metazoa</taxon>
        <taxon>Spiralia</taxon>
        <taxon>Lophotrochozoa</taxon>
        <taxon>Platyhelminthes</taxon>
        <taxon>Trematoda</taxon>
        <taxon>Digenea</taxon>
        <taxon>Plagiorchiida</taxon>
        <taxon>Echinostomata</taxon>
        <taxon>Echinostomatoidea</taxon>
        <taxon>Echinostomatidae</taxon>
        <taxon>Echinostoma</taxon>
    </lineage>
</organism>
<evidence type="ECO:0000313" key="1">
    <source>
        <dbReference type="EMBL" id="VDP93077.1"/>
    </source>
</evidence>
<evidence type="ECO:0000313" key="3">
    <source>
        <dbReference type="WBParaSite" id="ECPE_0001584201-mRNA-1"/>
    </source>
</evidence>
<protein>
    <submittedName>
        <fullName evidence="3">Ribos_L4_asso_C domain-containing protein</fullName>
    </submittedName>
</protein>
<reference evidence="1 2" key="2">
    <citation type="submission" date="2018-11" db="EMBL/GenBank/DDBJ databases">
        <authorList>
            <consortium name="Pathogen Informatics"/>
        </authorList>
    </citation>
    <scope>NUCLEOTIDE SEQUENCE [LARGE SCALE GENOMIC DNA]</scope>
    <source>
        <strain evidence="1 2">Egypt</strain>
    </source>
</reference>
<dbReference type="AlphaFoldDB" id="A0A183B9B7"/>
<reference evidence="3" key="1">
    <citation type="submission" date="2016-06" db="UniProtKB">
        <authorList>
            <consortium name="WormBaseParasite"/>
        </authorList>
    </citation>
    <scope>IDENTIFICATION</scope>
</reference>
<proteinExistence type="predicted"/>